<dbReference type="EMBL" id="CP066744">
    <property type="protein sequence ID" value="QQK08765.1"/>
    <property type="molecule type" value="Genomic_DNA"/>
</dbReference>
<organism evidence="1 2">
    <name type="scientific">Miniphocaeibacter halophilus</name>
    <dbReference type="NCBI Taxonomy" id="2931922"/>
    <lineage>
        <taxon>Bacteria</taxon>
        <taxon>Bacillati</taxon>
        <taxon>Bacillota</taxon>
        <taxon>Tissierellia</taxon>
        <taxon>Tissierellales</taxon>
        <taxon>Peptoniphilaceae</taxon>
        <taxon>Miniphocaeibacter</taxon>
    </lineage>
</organism>
<dbReference type="Proteomes" id="UP000595814">
    <property type="component" value="Chromosome"/>
</dbReference>
<gene>
    <name evidence="1" type="ORF">JFY71_04320</name>
</gene>
<reference evidence="1 2" key="1">
    <citation type="journal article" date="2022" name="Int. J. Syst. Evol. Microbiol.">
        <title>Miniphocaeibacter halophilus sp. nov., an ammonium-tolerant acetate-producing bacterium isolated from a biogas system.</title>
        <authorList>
            <person name="Schnurer A."/>
            <person name="Singh A."/>
            <person name="Bi S."/>
            <person name="Qiao W."/>
            <person name="Westerholm M."/>
        </authorList>
    </citation>
    <scope>NUCLEOTIDE SEQUENCE [LARGE SCALE GENOMIC DNA]</scope>
    <source>
        <strain evidence="1 2">AMB_01</strain>
    </source>
</reference>
<evidence type="ECO:0000313" key="2">
    <source>
        <dbReference type="Proteomes" id="UP000595814"/>
    </source>
</evidence>
<evidence type="ECO:0000313" key="1">
    <source>
        <dbReference type="EMBL" id="QQK08765.1"/>
    </source>
</evidence>
<sequence length="245" mass="27990">MIQSIERAMNILELFLILNKNELSIKDIVSNIDLPKSTCFRIVKTLYELGYLNQNPENSKYYLSWKMLSFSDHIKENNLIIKTVKPHVVKLRDYFGETVHCSVQEDDSIIYIAVEESEKKLFFRTGIGKKNYIHATAVGKAILAFNSEENLEYILRKPLIKLTNTTITDPDIFKNELLNIRKCGYAIDNEESVEGLFCIAVPVLRGEEAIAAISISTPSIRVSNEIKSDMIEKLLQVSKDLKNIL</sequence>
<accession>A0AC61MSW9</accession>
<name>A0AC61MSW9_9FIRM</name>
<protein>
    <submittedName>
        <fullName evidence="1">IclR family transcriptional regulator</fullName>
    </submittedName>
</protein>
<keyword evidence="2" id="KW-1185">Reference proteome</keyword>
<proteinExistence type="predicted"/>